<dbReference type="PANTHER" id="PTHR46206:SF1">
    <property type="entry name" value="P450, PUTATIVE (EUROFUNG)-RELATED"/>
    <property type="match status" value="1"/>
</dbReference>
<accession>A0A9P8VJR3</accession>
<dbReference type="PANTHER" id="PTHR46206">
    <property type="entry name" value="CYTOCHROME P450"/>
    <property type="match status" value="1"/>
</dbReference>
<comment type="similarity">
    <text evidence="2 9">Belongs to the cytochrome P450 family.</text>
</comment>
<protein>
    <submittedName>
        <fullName evidence="11">Cytochrome P450</fullName>
    </submittedName>
</protein>
<dbReference type="CDD" id="cd11041">
    <property type="entry name" value="CYP503A1-like"/>
    <property type="match status" value="1"/>
</dbReference>
<dbReference type="SUPFAM" id="SSF48264">
    <property type="entry name" value="Cytochrome P450"/>
    <property type="match status" value="1"/>
</dbReference>
<dbReference type="EMBL" id="JAGSXJ010000002">
    <property type="protein sequence ID" value="KAH6695215.1"/>
    <property type="molecule type" value="Genomic_DNA"/>
</dbReference>
<evidence type="ECO:0000256" key="3">
    <source>
        <dbReference type="ARBA" id="ARBA00022617"/>
    </source>
</evidence>
<keyword evidence="6 8" id="KW-0408">Iron</keyword>
<evidence type="ECO:0000256" key="5">
    <source>
        <dbReference type="ARBA" id="ARBA00023002"/>
    </source>
</evidence>
<keyword evidence="10" id="KW-1133">Transmembrane helix</keyword>
<evidence type="ECO:0000313" key="12">
    <source>
        <dbReference type="Proteomes" id="UP000770015"/>
    </source>
</evidence>
<dbReference type="AlphaFoldDB" id="A0A9P8VJR3"/>
<organism evidence="11 12">
    <name type="scientific">Plectosphaerella plurivora</name>
    <dbReference type="NCBI Taxonomy" id="936078"/>
    <lineage>
        <taxon>Eukaryota</taxon>
        <taxon>Fungi</taxon>
        <taxon>Dikarya</taxon>
        <taxon>Ascomycota</taxon>
        <taxon>Pezizomycotina</taxon>
        <taxon>Sordariomycetes</taxon>
        <taxon>Hypocreomycetidae</taxon>
        <taxon>Glomerellales</taxon>
        <taxon>Plectosphaerellaceae</taxon>
        <taxon>Plectosphaerella</taxon>
    </lineage>
</organism>
<evidence type="ECO:0000256" key="10">
    <source>
        <dbReference type="SAM" id="Phobius"/>
    </source>
</evidence>
<evidence type="ECO:0000256" key="7">
    <source>
        <dbReference type="ARBA" id="ARBA00023033"/>
    </source>
</evidence>
<keyword evidence="12" id="KW-1185">Reference proteome</keyword>
<reference evidence="11" key="1">
    <citation type="journal article" date="2021" name="Nat. Commun.">
        <title>Genetic determinants of endophytism in the Arabidopsis root mycobiome.</title>
        <authorList>
            <person name="Mesny F."/>
            <person name="Miyauchi S."/>
            <person name="Thiergart T."/>
            <person name="Pickel B."/>
            <person name="Atanasova L."/>
            <person name="Karlsson M."/>
            <person name="Huettel B."/>
            <person name="Barry K.W."/>
            <person name="Haridas S."/>
            <person name="Chen C."/>
            <person name="Bauer D."/>
            <person name="Andreopoulos W."/>
            <person name="Pangilinan J."/>
            <person name="LaButti K."/>
            <person name="Riley R."/>
            <person name="Lipzen A."/>
            <person name="Clum A."/>
            <person name="Drula E."/>
            <person name="Henrissat B."/>
            <person name="Kohler A."/>
            <person name="Grigoriev I.V."/>
            <person name="Martin F.M."/>
            <person name="Hacquard S."/>
        </authorList>
    </citation>
    <scope>NUCLEOTIDE SEQUENCE</scope>
    <source>
        <strain evidence="11">MPI-SDFR-AT-0117</strain>
    </source>
</reference>
<dbReference type="GO" id="GO:0005506">
    <property type="term" value="F:iron ion binding"/>
    <property type="evidence" value="ECO:0007669"/>
    <property type="project" value="InterPro"/>
</dbReference>
<evidence type="ECO:0000256" key="2">
    <source>
        <dbReference type="ARBA" id="ARBA00010617"/>
    </source>
</evidence>
<dbReference type="Gene3D" id="1.10.630.10">
    <property type="entry name" value="Cytochrome P450"/>
    <property type="match status" value="1"/>
</dbReference>
<evidence type="ECO:0000256" key="1">
    <source>
        <dbReference type="ARBA" id="ARBA00001971"/>
    </source>
</evidence>
<proteinExistence type="inferred from homology"/>
<keyword evidence="7 9" id="KW-0503">Monooxygenase</keyword>
<keyword evidence="10" id="KW-0472">Membrane</keyword>
<dbReference type="OrthoDB" id="1844152at2759"/>
<evidence type="ECO:0000256" key="8">
    <source>
        <dbReference type="PIRSR" id="PIRSR602403-1"/>
    </source>
</evidence>
<dbReference type="InterPro" id="IPR017972">
    <property type="entry name" value="Cyt_P450_CS"/>
</dbReference>
<feature type="transmembrane region" description="Helical" evidence="10">
    <location>
        <begin position="20"/>
        <end position="38"/>
    </location>
</feature>
<evidence type="ECO:0000256" key="4">
    <source>
        <dbReference type="ARBA" id="ARBA00022723"/>
    </source>
</evidence>
<sequence>MADTHTLRAQLLESLTPGRVIAGLALFLFGSLMIDYTWKPTYPVEIPMVGHGRGFFPTIRNFVGYMSHYREWIIDGYGKHSKQDRAFIVPAAVARAYDIILPRSQTQWLLDRPDHIVSAHEAHNDVLYADYNFLGRSNSRSLWYNHVVHRSLARHLPAIVPGISQEVVESVDAAFGTDTSGFKTIKLWDAWLRVVPQVTNRMLVGPSICRNEDFNNRMVKFVDAIIINCFILNMVPSLLHPVVGHLVALPNWYHWRKASKYSIPLIEERLAAFEKKDAGDPAYENWTPPEDYVTWSIRLARAEGKPLELDPTTISKRLLPLQFAAIHTTVLTGHSVMLDLLTSNPEKKFIEGLREEASRVLAEEGGHWTKNALSRLYRIDSAIRESQRLSNFSATLVERRVIAKEGITNEMEGWHVPQGAYISFNLQGMHHDEDIYPNAEEYDAFRFSAPREAYEALPQEKKDPEEGLRLKKLGMVTTSDAHLAFGHGRHACPGRFFVAHELKLVLAHLVLNYDLKPLDVPRPQPQWIGATIIPPVEATIQLRRREGTV</sequence>
<keyword evidence="4 8" id="KW-0479">Metal-binding</keyword>
<keyword evidence="5 9" id="KW-0560">Oxidoreductase</keyword>
<dbReference type="GO" id="GO:0004497">
    <property type="term" value="F:monooxygenase activity"/>
    <property type="evidence" value="ECO:0007669"/>
    <property type="project" value="UniProtKB-KW"/>
</dbReference>
<evidence type="ECO:0000256" key="6">
    <source>
        <dbReference type="ARBA" id="ARBA00023004"/>
    </source>
</evidence>
<evidence type="ECO:0000256" key="9">
    <source>
        <dbReference type="RuleBase" id="RU000461"/>
    </source>
</evidence>
<gene>
    <name evidence="11" type="ORF">F5X68DRAFT_29272</name>
</gene>
<dbReference type="GO" id="GO:0016705">
    <property type="term" value="F:oxidoreductase activity, acting on paired donors, with incorporation or reduction of molecular oxygen"/>
    <property type="evidence" value="ECO:0007669"/>
    <property type="project" value="InterPro"/>
</dbReference>
<comment type="caution">
    <text evidence="11">The sequence shown here is derived from an EMBL/GenBank/DDBJ whole genome shotgun (WGS) entry which is preliminary data.</text>
</comment>
<feature type="binding site" description="axial binding residue" evidence="8">
    <location>
        <position position="492"/>
    </location>
    <ligand>
        <name>heme</name>
        <dbReference type="ChEBI" id="CHEBI:30413"/>
    </ligand>
    <ligandPart>
        <name>Fe</name>
        <dbReference type="ChEBI" id="CHEBI:18248"/>
    </ligandPart>
</feature>
<dbReference type="PRINTS" id="PR00465">
    <property type="entry name" value="EP450IV"/>
</dbReference>
<dbReference type="InterPro" id="IPR036396">
    <property type="entry name" value="Cyt_P450_sf"/>
</dbReference>
<dbReference type="Pfam" id="PF00067">
    <property type="entry name" value="p450"/>
    <property type="match status" value="1"/>
</dbReference>
<comment type="cofactor">
    <cofactor evidence="1 8">
        <name>heme</name>
        <dbReference type="ChEBI" id="CHEBI:30413"/>
    </cofactor>
</comment>
<keyword evidence="3 8" id="KW-0349">Heme</keyword>
<dbReference type="PROSITE" id="PS00086">
    <property type="entry name" value="CYTOCHROME_P450"/>
    <property type="match status" value="1"/>
</dbReference>
<name>A0A9P8VJR3_9PEZI</name>
<dbReference type="InterPro" id="IPR002403">
    <property type="entry name" value="Cyt_P450_E_grp-IV"/>
</dbReference>
<dbReference type="GO" id="GO:0020037">
    <property type="term" value="F:heme binding"/>
    <property type="evidence" value="ECO:0007669"/>
    <property type="project" value="InterPro"/>
</dbReference>
<dbReference type="Proteomes" id="UP000770015">
    <property type="component" value="Unassembled WGS sequence"/>
</dbReference>
<keyword evidence="10" id="KW-0812">Transmembrane</keyword>
<dbReference type="InterPro" id="IPR001128">
    <property type="entry name" value="Cyt_P450"/>
</dbReference>
<evidence type="ECO:0000313" key="11">
    <source>
        <dbReference type="EMBL" id="KAH6695215.1"/>
    </source>
</evidence>